<evidence type="ECO:0000256" key="3">
    <source>
        <dbReference type="ARBA" id="ARBA00022679"/>
    </source>
</evidence>
<evidence type="ECO:0000256" key="5">
    <source>
        <dbReference type="ARBA" id="ARBA00022741"/>
    </source>
</evidence>
<dbReference type="InterPro" id="IPR052232">
    <property type="entry name" value="RLK_Ser/Thr-Kinase"/>
</dbReference>
<dbReference type="OrthoDB" id="694591at2759"/>
<accession>A0A833RDG6</accession>
<dbReference type="AlphaFoldDB" id="A0A833RDG6"/>
<evidence type="ECO:0000256" key="2">
    <source>
        <dbReference type="ARBA" id="ARBA00022553"/>
    </source>
</evidence>
<keyword evidence="2" id="KW-0597">Phosphoprotein</keyword>
<keyword evidence="11" id="KW-1185">Reference proteome</keyword>
<proteinExistence type="predicted"/>
<protein>
    <submittedName>
        <fullName evidence="10">Receptor-like protein kinase</fullName>
    </submittedName>
</protein>
<dbReference type="GO" id="GO:0005524">
    <property type="term" value="F:ATP binding"/>
    <property type="evidence" value="ECO:0007669"/>
    <property type="project" value="UniProtKB-KW"/>
</dbReference>
<evidence type="ECO:0000313" key="10">
    <source>
        <dbReference type="EMBL" id="KAF3339294.1"/>
    </source>
</evidence>
<comment type="subcellular location">
    <subcellularLocation>
        <location evidence="1">Membrane</location>
        <topology evidence="1">Single-pass membrane protein</topology>
    </subcellularLocation>
</comment>
<gene>
    <name evidence="10" type="ORF">FCM35_KLT16765</name>
</gene>
<keyword evidence="5" id="KW-0547">Nucleotide-binding</keyword>
<keyword evidence="4" id="KW-0812">Transmembrane</keyword>
<sequence>MVTSCRRSDEVVDPNIETKPSTRALERELLTALRCVDADADKRPKMCQVLELLRLDEFTSWIARVGFASSVQ</sequence>
<dbReference type="Proteomes" id="UP000623129">
    <property type="component" value="Unassembled WGS sequence"/>
</dbReference>
<dbReference type="GO" id="GO:0016020">
    <property type="term" value="C:membrane"/>
    <property type="evidence" value="ECO:0007669"/>
    <property type="project" value="UniProtKB-SubCell"/>
</dbReference>
<keyword evidence="7" id="KW-0067">ATP-binding</keyword>
<name>A0A833RDG6_9POAL</name>
<dbReference type="GO" id="GO:0016301">
    <property type="term" value="F:kinase activity"/>
    <property type="evidence" value="ECO:0007669"/>
    <property type="project" value="UniProtKB-KW"/>
</dbReference>
<organism evidence="10 11">
    <name type="scientific">Carex littledalei</name>
    <dbReference type="NCBI Taxonomy" id="544730"/>
    <lineage>
        <taxon>Eukaryota</taxon>
        <taxon>Viridiplantae</taxon>
        <taxon>Streptophyta</taxon>
        <taxon>Embryophyta</taxon>
        <taxon>Tracheophyta</taxon>
        <taxon>Spermatophyta</taxon>
        <taxon>Magnoliopsida</taxon>
        <taxon>Liliopsida</taxon>
        <taxon>Poales</taxon>
        <taxon>Cyperaceae</taxon>
        <taxon>Cyperoideae</taxon>
        <taxon>Cariceae</taxon>
        <taxon>Carex</taxon>
        <taxon>Carex subgen. Euthyceras</taxon>
    </lineage>
</organism>
<keyword evidence="9" id="KW-0472">Membrane</keyword>
<dbReference type="Gene3D" id="1.10.510.10">
    <property type="entry name" value="Transferase(Phosphotransferase) domain 1"/>
    <property type="match status" value="1"/>
</dbReference>
<evidence type="ECO:0000256" key="8">
    <source>
        <dbReference type="ARBA" id="ARBA00022989"/>
    </source>
</evidence>
<dbReference type="PANTHER" id="PTHR47984:SF14">
    <property type="entry name" value="OS01G0323000 PROTEIN"/>
    <property type="match status" value="1"/>
</dbReference>
<keyword evidence="8" id="KW-1133">Transmembrane helix</keyword>
<comment type="caution">
    <text evidence="10">The sequence shown here is derived from an EMBL/GenBank/DDBJ whole genome shotgun (WGS) entry which is preliminary data.</text>
</comment>
<evidence type="ECO:0000256" key="9">
    <source>
        <dbReference type="ARBA" id="ARBA00023136"/>
    </source>
</evidence>
<keyword evidence="6 10" id="KW-0418">Kinase</keyword>
<dbReference type="PANTHER" id="PTHR47984">
    <property type="entry name" value="OS01G0323000 PROTEIN"/>
    <property type="match status" value="1"/>
</dbReference>
<evidence type="ECO:0000256" key="6">
    <source>
        <dbReference type="ARBA" id="ARBA00022777"/>
    </source>
</evidence>
<evidence type="ECO:0000256" key="7">
    <source>
        <dbReference type="ARBA" id="ARBA00022840"/>
    </source>
</evidence>
<evidence type="ECO:0000256" key="1">
    <source>
        <dbReference type="ARBA" id="ARBA00004167"/>
    </source>
</evidence>
<keyword evidence="10" id="KW-0675">Receptor</keyword>
<reference evidence="10" key="1">
    <citation type="submission" date="2020-01" db="EMBL/GenBank/DDBJ databases">
        <title>Genome sequence of Kobresia littledalei, the first chromosome-level genome in the family Cyperaceae.</title>
        <authorList>
            <person name="Qu G."/>
        </authorList>
    </citation>
    <scope>NUCLEOTIDE SEQUENCE</scope>
    <source>
        <strain evidence="10">C.B.Clarke</strain>
        <tissue evidence="10">Leaf</tissue>
    </source>
</reference>
<dbReference type="EMBL" id="SWLB01000004">
    <property type="protein sequence ID" value="KAF3339294.1"/>
    <property type="molecule type" value="Genomic_DNA"/>
</dbReference>
<evidence type="ECO:0000256" key="4">
    <source>
        <dbReference type="ARBA" id="ARBA00022692"/>
    </source>
</evidence>
<evidence type="ECO:0000313" key="11">
    <source>
        <dbReference type="Proteomes" id="UP000623129"/>
    </source>
</evidence>
<keyword evidence="3" id="KW-0808">Transferase</keyword>